<evidence type="ECO:0000259" key="2">
    <source>
        <dbReference type="Pfam" id="PF00149"/>
    </source>
</evidence>
<dbReference type="PANTHER" id="PTHR30337:SF7">
    <property type="entry name" value="PHOSPHOESTERASE"/>
    <property type="match status" value="1"/>
</dbReference>
<gene>
    <name evidence="3" type="ORF">BDD16_004280</name>
</gene>
<dbReference type="SUPFAM" id="SSF56300">
    <property type="entry name" value="Metallo-dependent phosphatases"/>
    <property type="match status" value="1"/>
</dbReference>
<evidence type="ECO:0000313" key="3">
    <source>
        <dbReference type="EMBL" id="NYG35294.1"/>
    </source>
</evidence>
<name>A0A7Y9UE47_9BURK</name>
<dbReference type="InterPro" id="IPR029052">
    <property type="entry name" value="Metallo-depent_PP-like"/>
</dbReference>
<keyword evidence="1" id="KW-0378">Hydrolase</keyword>
<keyword evidence="4" id="KW-1185">Reference proteome</keyword>
<dbReference type="GO" id="GO:0004527">
    <property type="term" value="F:exonuclease activity"/>
    <property type="evidence" value="ECO:0007669"/>
    <property type="project" value="UniProtKB-KW"/>
</dbReference>
<dbReference type="PIRSF" id="PIRSF033091">
    <property type="entry name" value="Pesterase_YhaO"/>
    <property type="match status" value="1"/>
</dbReference>
<dbReference type="InterPro" id="IPR050535">
    <property type="entry name" value="DNA_Repair-Maintenance_Comp"/>
</dbReference>
<accession>A0A7Y9UE47</accession>
<organism evidence="3 4">
    <name type="scientific">Sphaerotilus montanus</name>
    <dbReference type="NCBI Taxonomy" id="522889"/>
    <lineage>
        <taxon>Bacteria</taxon>
        <taxon>Pseudomonadati</taxon>
        <taxon>Pseudomonadota</taxon>
        <taxon>Betaproteobacteria</taxon>
        <taxon>Burkholderiales</taxon>
        <taxon>Sphaerotilaceae</taxon>
        <taxon>Sphaerotilus</taxon>
    </lineage>
</organism>
<dbReference type="InterPro" id="IPR014576">
    <property type="entry name" value="Pesterase_YhaO"/>
</dbReference>
<dbReference type="InterPro" id="IPR004843">
    <property type="entry name" value="Calcineurin-like_PHP"/>
</dbReference>
<dbReference type="Proteomes" id="UP000518288">
    <property type="component" value="Unassembled WGS sequence"/>
</dbReference>
<keyword evidence="3" id="KW-0540">Nuclease</keyword>
<keyword evidence="3" id="KW-0269">Exonuclease</keyword>
<sequence length="426" mass="46324">MKFLHAADLHIDSPLRGLHAQDGAPVERLRGATRQAFVALIDLAVRRQVNLVILAGDLYDGDWVDFRTGLFVHEQLARLAAHGIFVFVVRGNHDAESVISRQLPRQDHVHVFSSRVAQTRVLAELGVAVHGRSFPNRAVTEDLVPGYPAAVRGCFNIGVLHTSLSGSPDHGTYAPTRVDLLAATGYDYLALGHIHARQVVRESQPRIVFPGNLQGRHALETGPKGCEIVTVQDGQLAQTEFVALDVVRWHVLTLPCQPLTDIDALRAQFLAALAVLLAGDRSRLHVVRVQLRGESVLHQMEAVQPGLLEAALQAGLRHWDGPEVWIERVLSELTSPLDRAAASERPDALGEVVRLVDRLAGDDTTLRQWALAALESLPALPVDLGDARPDRLTPDQWRALLADAEAMVLAQLGAGLPDSVPVGGVR</sequence>
<dbReference type="InterPro" id="IPR041796">
    <property type="entry name" value="Mre11_N"/>
</dbReference>
<proteinExistence type="predicted"/>
<evidence type="ECO:0000256" key="1">
    <source>
        <dbReference type="ARBA" id="ARBA00022801"/>
    </source>
</evidence>
<dbReference type="PANTHER" id="PTHR30337">
    <property type="entry name" value="COMPONENT OF ATP-DEPENDENT DSDNA EXONUCLEASE"/>
    <property type="match status" value="1"/>
</dbReference>
<evidence type="ECO:0000313" key="4">
    <source>
        <dbReference type="Proteomes" id="UP000518288"/>
    </source>
</evidence>
<dbReference type="RefSeq" id="WP_179635833.1">
    <property type="nucleotide sequence ID" value="NZ_JACCFH010000001.1"/>
</dbReference>
<dbReference type="AlphaFoldDB" id="A0A7Y9UE47"/>
<protein>
    <submittedName>
        <fullName evidence="3">DNA repair exonuclease SbcCD nuclease subunit</fullName>
    </submittedName>
</protein>
<feature type="domain" description="Calcineurin-like phosphoesterase" evidence="2">
    <location>
        <begin position="1"/>
        <end position="196"/>
    </location>
</feature>
<dbReference type="EMBL" id="JACCFH010000001">
    <property type="protein sequence ID" value="NYG35294.1"/>
    <property type="molecule type" value="Genomic_DNA"/>
</dbReference>
<comment type="caution">
    <text evidence="3">The sequence shown here is derived from an EMBL/GenBank/DDBJ whole genome shotgun (WGS) entry which is preliminary data.</text>
</comment>
<dbReference type="Gene3D" id="3.60.21.10">
    <property type="match status" value="1"/>
</dbReference>
<dbReference type="CDD" id="cd00840">
    <property type="entry name" value="MPP_Mre11_N"/>
    <property type="match status" value="1"/>
</dbReference>
<dbReference type="Pfam" id="PF00149">
    <property type="entry name" value="Metallophos"/>
    <property type="match status" value="1"/>
</dbReference>
<reference evidence="3 4" key="1">
    <citation type="submission" date="2020-07" db="EMBL/GenBank/DDBJ databases">
        <title>Genomic Encyclopedia of Archaeal and Bacterial Type Strains, Phase II (KMG-II): from individual species to whole genera.</title>
        <authorList>
            <person name="Goeker M."/>
        </authorList>
    </citation>
    <scope>NUCLEOTIDE SEQUENCE [LARGE SCALE GENOMIC DNA]</scope>
    <source>
        <strain evidence="3 4">DSM 21226</strain>
    </source>
</reference>